<reference evidence="1" key="1">
    <citation type="submission" date="2022-01" db="EMBL/GenBank/DDBJ databases">
        <title>Comparative genomics reveals a dynamic genome evolution in the ectomycorrhizal milk-cap (Lactarius) mushrooms.</title>
        <authorList>
            <consortium name="DOE Joint Genome Institute"/>
            <person name="Lebreton A."/>
            <person name="Tang N."/>
            <person name="Kuo A."/>
            <person name="LaButti K."/>
            <person name="Drula E."/>
            <person name="Barry K."/>
            <person name="Clum A."/>
            <person name="Lipzen A."/>
            <person name="Mousain D."/>
            <person name="Ng V."/>
            <person name="Wang R."/>
            <person name="Wang X."/>
            <person name="Dai Y."/>
            <person name="Henrissat B."/>
            <person name="Grigoriev I.V."/>
            <person name="Guerin-Laguette A."/>
            <person name="Yu F."/>
            <person name="Martin F.M."/>
        </authorList>
    </citation>
    <scope>NUCLEOTIDE SEQUENCE</scope>
    <source>
        <strain evidence="1">QP</strain>
    </source>
</reference>
<proteinExistence type="predicted"/>
<name>A0AAD4LTZ0_9AGAM</name>
<dbReference type="InterPro" id="IPR009003">
    <property type="entry name" value="Peptidase_S1_PA"/>
</dbReference>
<dbReference type="AlphaFoldDB" id="A0AAD4LTZ0"/>
<dbReference type="SUPFAM" id="SSF50494">
    <property type="entry name" value="Trypsin-like serine proteases"/>
    <property type="match status" value="1"/>
</dbReference>
<organism evidence="1 2">
    <name type="scientific">Lactarius akahatsu</name>
    <dbReference type="NCBI Taxonomy" id="416441"/>
    <lineage>
        <taxon>Eukaryota</taxon>
        <taxon>Fungi</taxon>
        <taxon>Dikarya</taxon>
        <taxon>Basidiomycota</taxon>
        <taxon>Agaricomycotina</taxon>
        <taxon>Agaricomycetes</taxon>
        <taxon>Russulales</taxon>
        <taxon>Russulaceae</taxon>
        <taxon>Lactarius</taxon>
    </lineage>
</organism>
<evidence type="ECO:0008006" key="3">
    <source>
        <dbReference type="Google" id="ProtNLM"/>
    </source>
</evidence>
<evidence type="ECO:0000313" key="2">
    <source>
        <dbReference type="Proteomes" id="UP001201163"/>
    </source>
</evidence>
<keyword evidence="2" id="KW-1185">Reference proteome</keyword>
<gene>
    <name evidence="1" type="ORF">EDB92DRAFT_1932819</name>
</gene>
<comment type="caution">
    <text evidence="1">The sequence shown here is derived from an EMBL/GenBank/DDBJ whole genome shotgun (WGS) entry which is preliminary data.</text>
</comment>
<dbReference type="Proteomes" id="UP001201163">
    <property type="component" value="Unassembled WGS sequence"/>
</dbReference>
<sequence>MVTEAVSKVYYRGLPSKPPLIATTKPHPFEEPSGPEAYSVLKELRQLGDHPLAGVWDDGFGESSGPAIVWIGVEFGALSFEEGCVVALQCRTFIDTYGIHDYHVEIRESRVMRQAGNRFFDPVPPSDPTFSVREPYTATHGIPISTKNRPWVEGTGGFYLSAGGDDKDIYLVTARHVVLPVDKDDNEEYERTNTSKARKDVVILGTSGFRAKLADIDYNIRVQEFAIADAKRRTESEGVDDTVSVKMRKKAELDELKELRALRHEITTQWGAKERRVFGELVWAPPIVFSTEPGQYTLDLAVIKIDGDKLDAGNYRGNSVSIGVKYTRQQFMDKVYVHPTSPTSFRFPPNRIVTLKDQVPESALHGAKTGTTVGRANNVSSYTRSCFAGQYQGSREWPVLPTDQDSGAFSAKGDSGSCVADVFSRIGGILTGGTFNSNATTYVTPISFIMKVLHDAKRFKNAHLNPVLT</sequence>
<accession>A0AAD4LTZ0</accession>
<dbReference type="EMBL" id="JAKELL010000004">
    <property type="protein sequence ID" value="KAH8999483.1"/>
    <property type="molecule type" value="Genomic_DNA"/>
</dbReference>
<evidence type="ECO:0000313" key="1">
    <source>
        <dbReference type="EMBL" id="KAH8999483.1"/>
    </source>
</evidence>
<protein>
    <recommendedName>
        <fullName evidence="3">Serine protease</fullName>
    </recommendedName>
</protein>